<evidence type="ECO:0000313" key="2">
    <source>
        <dbReference type="EMBL" id="GJS57481.1"/>
    </source>
</evidence>
<reference evidence="2" key="2">
    <citation type="submission" date="2022-01" db="EMBL/GenBank/DDBJ databases">
        <authorList>
            <person name="Yamashiro T."/>
            <person name="Shiraishi A."/>
            <person name="Satake H."/>
            <person name="Nakayama K."/>
        </authorList>
    </citation>
    <scope>NUCLEOTIDE SEQUENCE</scope>
</reference>
<proteinExistence type="predicted"/>
<reference evidence="2" key="1">
    <citation type="journal article" date="2022" name="Int. J. Mol. Sci.">
        <title>Draft Genome of Tanacetum Coccineum: Genomic Comparison of Closely Related Tanacetum-Family Plants.</title>
        <authorList>
            <person name="Yamashiro T."/>
            <person name="Shiraishi A."/>
            <person name="Nakayama K."/>
            <person name="Satake H."/>
        </authorList>
    </citation>
    <scope>NUCLEOTIDE SEQUENCE</scope>
</reference>
<comment type="caution">
    <text evidence="2">The sequence shown here is derived from an EMBL/GenBank/DDBJ whole genome shotgun (WGS) entry which is preliminary data.</text>
</comment>
<feature type="compositionally biased region" description="Acidic residues" evidence="1">
    <location>
        <begin position="295"/>
        <end position="306"/>
    </location>
</feature>
<evidence type="ECO:0000256" key="1">
    <source>
        <dbReference type="SAM" id="MobiDB-lite"/>
    </source>
</evidence>
<feature type="compositionally biased region" description="Basic and acidic residues" evidence="1">
    <location>
        <begin position="48"/>
        <end position="61"/>
    </location>
</feature>
<keyword evidence="3" id="KW-1185">Reference proteome</keyword>
<sequence>MLRRSTKTPVCLYSTPVFAELHKEALQATSGLTSLGVNGHDASTTFTAKDDLDKSDPKDSLPPKQGTDEGTINYSFDHVIEGTYLSVLVDKTQSARDGLETIQTKTRTKKEPTTKHLFETDTKDISGDDEDDIQVEVQTKTKDTFVPHPSQSRKSIKIQDLLNQDLLLQSYNYKLEKEKATTKDEATFLKAQPSFLNVQHLIELLVNSLKPELDKMLKDHDFSASLPSEQKGLPTKFDEINGSLGQLKRYAETLEIEVPRDLKELLAKLYPTKTTPHNEGQQIKDKWKKVMSHEEEAEEESDSDSDAETRPSGTLEEYSKSKPLTKFTHITEKGERYQMTEEEINNQKGIKQVVNADAVIFEIKKGKKYLIKTVGQDVVEKVMDACPKRTGAGWNTIYTHMRQKLDAIYKTKQELELDLSRPLEEQNPIIKLNLFSKKERKNVVDLHDYFKSTKSIEDFEELNNDMLYHVQEIFFRLHRGPRMDYLARTFSSFLIVGVDKRNLNPLKKMRLIEQQRQ</sequence>
<name>A0ABQ4WXT0_9ASTR</name>
<feature type="region of interest" description="Disordered" evidence="1">
    <location>
        <begin position="46"/>
        <end position="71"/>
    </location>
</feature>
<feature type="region of interest" description="Disordered" evidence="1">
    <location>
        <begin position="273"/>
        <end position="325"/>
    </location>
</feature>
<organism evidence="2 3">
    <name type="scientific">Tanacetum coccineum</name>
    <dbReference type="NCBI Taxonomy" id="301880"/>
    <lineage>
        <taxon>Eukaryota</taxon>
        <taxon>Viridiplantae</taxon>
        <taxon>Streptophyta</taxon>
        <taxon>Embryophyta</taxon>
        <taxon>Tracheophyta</taxon>
        <taxon>Spermatophyta</taxon>
        <taxon>Magnoliopsida</taxon>
        <taxon>eudicotyledons</taxon>
        <taxon>Gunneridae</taxon>
        <taxon>Pentapetalae</taxon>
        <taxon>asterids</taxon>
        <taxon>campanulids</taxon>
        <taxon>Asterales</taxon>
        <taxon>Asteraceae</taxon>
        <taxon>Asteroideae</taxon>
        <taxon>Anthemideae</taxon>
        <taxon>Anthemidinae</taxon>
        <taxon>Tanacetum</taxon>
    </lineage>
</organism>
<gene>
    <name evidence="2" type="ORF">Tco_0652265</name>
</gene>
<dbReference type="EMBL" id="BQNB010009009">
    <property type="protein sequence ID" value="GJS57481.1"/>
    <property type="molecule type" value="Genomic_DNA"/>
</dbReference>
<protein>
    <submittedName>
        <fullName evidence="2">Uncharacterized protein</fullName>
    </submittedName>
</protein>
<accession>A0ABQ4WXT0</accession>
<dbReference type="Proteomes" id="UP001151760">
    <property type="component" value="Unassembled WGS sequence"/>
</dbReference>
<evidence type="ECO:0000313" key="3">
    <source>
        <dbReference type="Proteomes" id="UP001151760"/>
    </source>
</evidence>